<sequence>MKQQVTIDEAVEESEKDEVIEQKLLAKFLLQALRPAASLLFSRRRRRRRHFDGICSGLVFRGESDRADLVRTSSAVRRRSLGSGRGPDWRIYRNLPRSAGFLKHRLEPGTSAREVTR</sequence>
<accession>A0A2Z7BXB8</accession>
<organism evidence="1 2">
    <name type="scientific">Dorcoceras hygrometricum</name>
    <dbReference type="NCBI Taxonomy" id="472368"/>
    <lineage>
        <taxon>Eukaryota</taxon>
        <taxon>Viridiplantae</taxon>
        <taxon>Streptophyta</taxon>
        <taxon>Embryophyta</taxon>
        <taxon>Tracheophyta</taxon>
        <taxon>Spermatophyta</taxon>
        <taxon>Magnoliopsida</taxon>
        <taxon>eudicotyledons</taxon>
        <taxon>Gunneridae</taxon>
        <taxon>Pentapetalae</taxon>
        <taxon>asterids</taxon>
        <taxon>lamiids</taxon>
        <taxon>Lamiales</taxon>
        <taxon>Gesneriaceae</taxon>
        <taxon>Didymocarpoideae</taxon>
        <taxon>Trichosporeae</taxon>
        <taxon>Loxocarpinae</taxon>
        <taxon>Dorcoceras</taxon>
    </lineage>
</organism>
<keyword evidence="2" id="KW-1185">Reference proteome</keyword>
<name>A0A2Z7BXB8_9LAMI</name>
<dbReference type="AlphaFoldDB" id="A0A2Z7BXB8"/>
<dbReference type="EMBL" id="KV001350">
    <property type="protein sequence ID" value="KZV39034.1"/>
    <property type="molecule type" value="Genomic_DNA"/>
</dbReference>
<protein>
    <submittedName>
        <fullName evidence="1">Uncharacterized protein</fullName>
    </submittedName>
</protein>
<evidence type="ECO:0000313" key="2">
    <source>
        <dbReference type="Proteomes" id="UP000250235"/>
    </source>
</evidence>
<gene>
    <name evidence="1" type="ORF">F511_34637</name>
</gene>
<evidence type="ECO:0000313" key="1">
    <source>
        <dbReference type="EMBL" id="KZV39034.1"/>
    </source>
</evidence>
<proteinExistence type="predicted"/>
<dbReference type="Proteomes" id="UP000250235">
    <property type="component" value="Unassembled WGS sequence"/>
</dbReference>
<reference evidence="1 2" key="1">
    <citation type="journal article" date="2015" name="Proc. Natl. Acad. Sci. U.S.A.">
        <title>The resurrection genome of Boea hygrometrica: A blueprint for survival of dehydration.</title>
        <authorList>
            <person name="Xiao L."/>
            <person name="Yang G."/>
            <person name="Zhang L."/>
            <person name="Yang X."/>
            <person name="Zhao S."/>
            <person name="Ji Z."/>
            <person name="Zhou Q."/>
            <person name="Hu M."/>
            <person name="Wang Y."/>
            <person name="Chen M."/>
            <person name="Xu Y."/>
            <person name="Jin H."/>
            <person name="Xiao X."/>
            <person name="Hu G."/>
            <person name="Bao F."/>
            <person name="Hu Y."/>
            <person name="Wan P."/>
            <person name="Li L."/>
            <person name="Deng X."/>
            <person name="Kuang T."/>
            <person name="Xiang C."/>
            <person name="Zhu J.K."/>
            <person name="Oliver M.J."/>
            <person name="He Y."/>
        </authorList>
    </citation>
    <scope>NUCLEOTIDE SEQUENCE [LARGE SCALE GENOMIC DNA]</scope>
    <source>
        <strain evidence="2">cv. XS01</strain>
    </source>
</reference>